<sequence length="68" mass="7310">MNHSNQCLSLYGGVNARIALHVCIEHLLRRPSPTVSSVAELFPAGFVVTPATSLYSPLFDPGICDRLG</sequence>
<evidence type="ECO:0000313" key="1">
    <source>
        <dbReference type="EnsemblMetazoa" id="OVOC4882.1"/>
    </source>
</evidence>
<proteinExistence type="predicted"/>
<dbReference type="Proteomes" id="UP000024404">
    <property type="component" value="Unassembled WGS sequence"/>
</dbReference>
<dbReference type="EMBL" id="CMVM020000146">
    <property type="status" value="NOT_ANNOTATED_CDS"/>
    <property type="molecule type" value="Genomic_DNA"/>
</dbReference>
<dbReference type="AlphaFoldDB" id="A0A8R1TTI8"/>
<accession>A0A8R1TTI8</accession>
<organism evidence="1 2">
    <name type="scientific">Onchocerca volvulus</name>
    <dbReference type="NCBI Taxonomy" id="6282"/>
    <lineage>
        <taxon>Eukaryota</taxon>
        <taxon>Metazoa</taxon>
        <taxon>Ecdysozoa</taxon>
        <taxon>Nematoda</taxon>
        <taxon>Chromadorea</taxon>
        <taxon>Rhabditida</taxon>
        <taxon>Spirurina</taxon>
        <taxon>Spiruromorpha</taxon>
        <taxon>Filarioidea</taxon>
        <taxon>Onchocercidae</taxon>
        <taxon>Onchocerca</taxon>
    </lineage>
</organism>
<dbReference type="EnsemblMetazoa" id="OVOC4882.1">
    <property type="protein sequence ID" value="OVOC4882.1"/>
    <property type="gene ID" value="WBGene00241691"/>
</dbReference>
<evidence type="ECO:0000313" key="2">
    <source>
        <dbReference type="Proteomes" id="UP000024404"/>
    </source>
</evidence>
<reference evidence="1" key="2">
    <citation type="submission" date="2022-06" db="UniProtKB">
        <authorList>
            <consortium name="EnsemblMetazoa"/>
        </authorList>
    </citation>
    <scope>IDENTIFICATION</scope>
</reference>
<name>A0A8R1TTI8_ONCVO</name>
<protein>
    <submittedName>
        <fullName evidence="1">Uncharacterized protein</fullName>
    </submittedName>
</protein>
<keyword evidence="2" id="KW-1185">Reference proteome</keyword>
<reference evidence="2" key="1">
    <citation type="submission" date="2013-10" db="EMBL/GenBank/DDBJ databases">
        <title>Genome sequencing of Onchocerca volvulus.</title>
        <authorList>
            <person name="Cotton J."/>
            <person name="Tsai J."/>
            <person name="Stanley E."/>
            <person name="Tracey A."/>
            <person name="Holroyd N."/>
            <person name="Lustigman S."/>
            <person name="Berriman M."/>
        </authorList>
    </citation>
    <scope>NUCLEOTIDE SEQUENCE</scope>
</reference>